<proteinExistence type="inferred from homology"/>
<dbReference type="Pfam" id="PF03389">
    <property type="entry name" value="MobA_MobL"/>
    <property type="match status" value="1"/>
</dbReference>
<protein>
    <submittedName>
        <fullName evidence="5">Conjugal transfer protein TraA</fullName>
    </submittedName>
</protein>
<accession>A0A147I540</accession>
<dbReference type="InterPro" id="IPR005053">
    <property type="entry name" value="MobA_MobL"/>
</dbReference>
<dbReference type="AlphaFoldDB" id="A0A147I540"/>
<evidence type="ECO:0000256" key="1">
    <source>
        <dbReference type="ARBA" id="ARBA00010873"/>
    </source>
</evidence>
<dbReference type="Gene3D" id="3.30.930.30">
    <property type="match status" value="1"/>
</dbReference>
<dbReference type="NCBIfam" id="NF041496">
    <property type="entry name" value="MobQ"/>
    <property type="match status" value="1"/>
</dbReference>
<sequence length="973" mass="107928">MAIYHFSAKIISRANGSSALAAAAYRSASRLHDQRLDRHHDFSNKTGVVHSEVLLPDDAPEAWRDREALWNAVEAVEVRKDAQLAREVEFAIPRELDQAEGIRLAHDLVNREFVARGMVADLNVHWDVGADGELKPHAHVMLALREVNEEGFGKKNRDWNRTDLLETWRERWAGHVNARLAELDIDARVDHRSLEAQGIDLEPQHKIGRAASRMVEQGLSSERLVEHHAIARANGEKILANPTIALDAITRTQATFITRDLAMFVHRHSEGKEQFDQVMAAVRASPELVKLGKDGRGQERFTSRDMIDTEARLQRATVKLEASRRHGLSDQHRKLALVRAEIRGLTLSPEQHSAFDHVTSGRGLGVVVGYAGTGKSAMLGVARQAWESAGYQVQGLALSGIAAENLETGSGIASRTIASLEHQWGQGRELLTDKSILVVDEAGMIGTRQLERVIAEAEKRGAKVVLVGDPEQLQAIEAGAAFRSVAERHGSIEITDIRRQRQGWQRMATRQLATERTGDALGAYQQHDAIHVAETREAARVDLIDRWDRQRQAEPDASRIILTHTNDEVALLNQAARSRLRAREELGDDVALQVEKGERHFAAGDRVMFGRNERSLGVKNGSLGRIESITATRMAVMLDNGTAVSFDLKDYAAVDHGYAATIHKAQGMTVDWVHVLATPGLDRHAAYVALSRHRDGVDLHYGRDDFADHERLAATLSRERGKDMASDYARASTVQVSRAFAERRGIGDQAGTPAPRRNMFDGLRLRRSNPTPSLDPVAPPSPSEPAITARARAPELGDAVARHGRIVQAMRHAQSIGAPYTPEQRHELRTSRALLDTFAPQASQNLERAMACDLRLIGETAQGRTTAAIRAMQLEAEMRDNPALRADVFVQRWQALERQRRLLMRDHEETRANRVADRMMGMAKGLERDPQVESILRNRKVQLGLGKNTGASVGRELEQMIGRTRSRGLGIGM</sequence>
<dbReference type="NCBIfam" id="TIGR02768">
    <property type="entry name" value="TraA_Ti"/>
    <property type="match status" value="1"/>
</dbReference>
<dbReference type="CDD" id="cd18809">
    <property type="entry name" value="SF1_C_RecD"/>
    <property type="match status" value="1"/>
</dbReference>
<name>A0A147I540_9SPHN</name>
<evidence type="ECO:0000256" key="2">
    <source>
        <dbReference type="ARBA" id="ARBA00022971"/>
    </source>
</evidence>
<feature type="region of interest" description="Disordered" evidence="3">
    <location>
        <begin position="766"/>
        <end position="785"/>
    </location>
</feature>
<feature type="domain" description="MobA/MobL protein" evidence="4">
    <location>
        <begin position="18"/>
        <end position="215"/>
    </location>
</feature>
<comment type="similarity">
    <text evidence="1">Belongs to the MobA/MobL family.</text>
</comment>
<dbReference type="PATRIC" id="fig|33051.3.peg.1017"/>
<dbReference type="Proteomes" id="UP000072867">
    <property type="component" value="Unassembled WGS sequence"/>
</dbReference>
<dbReference type="RefSeq" id="WP_058732321.1">
    <property type="nucleotide sequence ID" value="NZ_LDTD01000016.1"/>
</dbReference>
<dbReference type="InterPro" id="IPR027417">
    <property type="entry name" value="P-loop_NTPase"/>
</dbReference>
<dbReference type="SUPFAM" id="SSF52540">
    <property type="entry name" value="P-loop containing nucleoside triphosphate hydrolases"/>
    <property type="match status" value="2"/>
</dbReference>
<dbReference type="EMBL" id="LDTD01000016">
    <property type="protein sequence ID" value="KTT73738.1"/>
    <property type="molecule type" value="Genomic_DNA"/>
</dbReference>
<reference evidence="5 6" key="1">
    <citation type="journal article" date="2016" name="Front. Microbiol.">
        <title>Genomic Resource of Rice Seed Associated Bacteria.</title>
        <authorList>
            <person name="Midha S."/>
            <person name="Bansal K."/>
            <person name="Sharma S."/>
            <person name="Kumar N."/>
            <person name="Patil P.P."/>
            <person name="Chaudhry V."/>
            <person name="Patil P.B."/>
        </authorList>
    </citation>
    <scope>NUCLEOTIDE SEQUENCE [LARGE SCALE GENOMIC DNA]</scope>
    <source>
        <strain evidence="5 6">NS319</strain>
    </source>
</reference>
<gene>
    <name evidence="5" type="ORF">NS319_02855</name>
</gene>
<organism evidence="5 6">
    <name type="scientific">Sphingomonas sanguinis</name>
    <dbReference type="NCBI Taxonomy" id="33051"/>
    <lineage>
        <taxon>Bacteria</taxon>
        <taxon>Pseudomonadati</taxon>
        <taxon>Pseudomonadota</taxon>
        <taxon>Alphaproteobacteria</taxon>
        <taxon>Sphingomonadales</taxon>
        <taxon>Sphingomonadaceae</taxon>
        <taxon>Sphingomonas</taxon>
    </lineage>
</organism>
<dbReference type="CDD" id="cd17933">
    <property type="entry name" value="DEXSc_RecD-like"/>
    <property type="match status" value="1"/>
</dbReference>
<dbReference type="NCBIfam" id="NF010464">
    <property type="entry name" value="PRK13889.1"/>
    <property type="match status" value="1"/>
</dbReference>
<dbReference type="Pfam" id="PF13604">
    <property type="entry name" value="AAA_30"/>
    <property type="match status" value="1"/>
</dbReference>
<evidence type="ECO:0000256" key="3">
    <source>
        <dbReference type="SAM" id="MobiDB-lite"/>
    </source>
</evidence>
<comment type="caution">
    <text evidence="5">The sequence shown here is derived from an EMBL/GenBank/DDBJ whole genome shotgun (WGS) entry which is preliminary data.</text>
</comment>
<keyword evidence="2" id="KW-0184">Conjugation</keyword>
<dbReference type="InterPro" id="IPR014136">
    <property type="entry name" value="TraA_Ti"/>
</dbReference>
<evidence type="ECO:0000313" key="6">
    <source>
        <dbReference type="Proteomes" id="UP000072867"/>
    </source>
</evidence>
<evidence type="ECO:0000259" key="4">
    <source>
        <dbReference type="Pfam" id="PF03389"/>
    </source>
</evidence>
<dbReference type="Gene3D" id="3.40.50.300">
    <property type="entry name" value="P-loop containing nucleotide triphosphate hydrolases"/>
    <property type="match status" value="2"/>
</dbReference>
<dbReference type="Gene3D" id="2.30.30.940">
    <property type="match status" value="1"/>
</dbReference>
<evidence type="ECO:0000313" key="5">
    <source>
        <dbReference type="EMBL" id="KTT73738.1"/>
    </source>
</evidence>